<organism evidence="2 3">
    <name type="scientific">Antarctobacter heliothermus</name>
    <dbReference type="NCBI Taxonomy" id="74033"/>
    <lineage>
        <taxon>Bacteria</taxon>
        <taxon>Pseudomonadati</taxon>
        <taxon>Pseudomonadota</taxon>
        <taxon>Alphaproteobacteria</taxon>
        <taxon>Rhodobacterales</taxon>
        <taxon>Roseobacteraceae</taxon>
        <taxon>Antarctobacter</taxon>
    </lineage>
</organism>
<dbReference type="CDD" id="cd07996">
    <property type="entry name" value="WGR_MMR_like"/>
    <property type="match status" value="1"/>
</dbReference>
<name>A0A222EBC4_9RHOB</name>
<dbReference type="RefSeq" id="WP_094037467.1">
    <property type="nucleotide sequence ID" value="NZ_CP022541.1"/>
</dbReference>
<evidence type="ECO:0000313" key="3">
    <source>
        <dbReference type="Proteomes" id="UP000203589"/>
    </source>
</evidence>
<evidence type="ECO:0000259" key="1">
    <source>
        <dbReference type="PROSITE" id="PS51977"/>
    </source>
</evidence>
<proteinExistence type="predicted"/>
<dbReference type="Pfam" id="PF05406">
    <property type="entry name" value="WGR"/>
    <property type="match status" value="1"/>
</dbReference>
<evidence type="ECO:0000313" key="2">
    <source>
        <dbReference type="EMBL" id="ASP23368.1"/>
    </source>
</evidence>
<keyword evidence="3" id="KW-1185">Reference proteome</keyword>
<dbReference type="InterPro" id="IPR049809">
    <property type="entry name" value="YehF/YfeS-like_WGR"/>
</dbReference>
<dbReference type="KEGG" id="aht:ANTHELSMS3_04980"/>
<dbReference type="EMBL" id="CP022541">
    <property type="protein sequence ID" value="ASP23368.1"/>
    <property type="molecule type" value="Genomic_DNA"/>
</dbReference>
<sequence>MDLTLTEHGTNTSLFYRMEIMPGLFGDWSLVREWGQNGRPGQIRIDWFDHEIEAKDARFAIQMAKSKKGYE</sequence>
<feature type="domain" description="WGR" evidence="1">
    <location>
        <begin position="1"/>
        <end position="71"/>
    </location>
</feature>
<dbReference type="AlphaFoldDB" id="A0A222EBC4"/>
<protein>
    <submittedName>
        <fullName evidence="2">WGR domain protein</fullName>
    </submittedName>
</protein>
<keyword evidence="2" id="KW-0614">Plasmid</keyword>
<dbReference type="Proteomes" id="UP000203589">
    <property type="component" value="Plasmid pSMS3-1"/>
</dbReference>
<accession>A0A222EBC4</accession>
<dbReference type="InterPro" id="IPR008893">
    <property type="entry name" value="WGR_domain"/>
</dbReference>
<dbReference type="SUPFAM" id="SSF142921">
    <property type="entry name" value="WGR domain-like"/>
    <property type="match status" value="1"/>
</dbReference>
<dbReference type="OrthoDB" id="5801306at2"/>
<dbReference type="PROSITE" id="PS51977">
    <property type="entry name" value="WGR"/>
    <property type="match status" value="1"/>
</dbReference>
<reference evidence="2 3" key="1">
    <citation type="submission" date="2017-07" db="EMBL/GenBank/DDBJ databases">
        <title>Genome Sequence of Antarctobacter heliothermus Strain SMS3 Isolated from a culture of the Diatom Skeletonema marinoi.</title>
        <authorList>
            <person name="Topel M."/>
            <person name="Pinder M.I.M."/>
            <person name="Johansson O.N."/>
            <person name="Kourtchenko O."/>
            <person name="Godhe A."/>
            <person name="Clarke A.K."/>
        </authorList>
    </citation>
    <scope>NUCLEOTIDE SEQUENCE [LARGE SCALE GENOMIC DNA]</scope>
    <source>
        <strain evidence="2 3">SMS3</strain>
        <plasmid evidence="3">Plasmid psms3-1</plasmid>
    </source>
</reference>
<dbReference type="InterPro" id="IPR036930">
    <property type="entry name" value="WGR_dom_sf"/>
</dbReference>
<gene>
    <name evidence="2" type="ORF">ANTHELSMS3_04980</name>
</gene>
<geneLocation type="plasmid" evidence="3">
    <name>psms3-1</name>
</geneLocation>